<keyword evidence="7" id="KW-0443">Lipid metabolism</keyword>
<comment type="function">
    <text evidence="9">Catalyzes the reduction of all-trans-retinal to all-trans-retinol in the presence of NADPH.</text>
</comment>
<dbReference type="GO" id="GO:0005811">
    <property type="term" value="C:lipid droplet"/>
    <property type="evidence" value="ECO:0007669"/>
    <property type="project" value="TreeGrafter"/>
</dbReference>
<reference evidence="12" key="1">
    <citation type="submission" date="2017-09" db="EMBL/GenBank/DDBJ databases">
        <title>Contemporary evolution of a Lepidopteran species, Heliothis virescens, in response to modern agricultural practices.</title>
        <authorList>
            <person name="Fritz M.L."/>
            <person name="Deyonke A.M."/>
            <person name="Papanicolaou A."/>
            <person name="Micinski S."/>
            <person name="Westbrook J."/>
            <person name="Gould F."/>
        </authorList>
    </citation>
    <scope>NUCLEOTIDE SEQUENCE [LARGE SCALE GENOMIC DNA]</scope>
    <source>
        <strain evidence="12">HvINT-</strain>
        <tissue evidence="12">Whole body</tissue>
    </source>
</reference>
<evidence type="ECO:0000256" key="4">
    <source>
        <dbReference type="ARBA" id="ARBA00022857"/>
    </source>
</evidence>
<keyword evidence="4" id="KW-0521">NADP</keyword>
<dbReference type="GO" id="GO:0052650">
    <property type="term" value="F:all-trans-retinol dehydrogenase (NADP+) activity"/>
    <property type="evidence" value="ECO:0007669"/>
    <property type="project" value="UniProtKB-ARBA"/>
</dbReference>
<evidence type="ECO:0000256" key="11">
    <source>
        <dbReference type="ARBA" id="ARBA00082544"/>
    </source>
</evidence>
<evidence type="ECO:0000256" key="6">
    <source>
        <dbReference type="ARBA" id="ARBA00023002"/>
    </source>
</evidence>
<dbReference type="PRINTS" id="PR00081">
    <property type="entry name" value="GDHRDH"/>
</dbReference>
<dbReference type="FunFam" id="3.40.50.720:FF:000131">
    <property type="entry name" value="Short-chain dehydrogenase/reductase 3"/>
    <property type="match status" value="1"/>
</dbReference>
<dbReference type="PANTHER" id="PTHR24322:SF736">
    <property type="entry name" value="RETINOL DEHYDROGENASE 10"/>
    <property type="match status" value="1"/>
</dbReference>
<dbReference type="GO" id="GO:0016020">
    <property type="term" value="C:membrane"/>
    <property type="evidence" value="ECO:0007669"/>
    <property type="project" value="UniProtKB-SubCell"/>
</dbReference>
<dbReference type="Pfam" id="PF00106">
    <property type="entry name" value="adh_short"/>
    <property type="match status" value="1"/>
</dbReference>
<gene>
    <name evidence="12" type="ORF">B5V51_12374</name>
</gene>
<accession>A0A2A4JSK3</accession>
<dbReference type="SUPFAM" id="SSF51735">
    <property type="entry name" value="NAD(P)-binding Rossmann-fold domains"/>
    <property type="match status" value="1"/>
</dbReference>
<evidence type="ECO:0000256" key="5">
    <source>
        <dbReference type="ARBA" id="ARBA00022989"/>
    </source>
</evidence>
<dbReference type="PROSITE" id="PS00430">
    <property type="entry name" value="TONB_DEPENDENT_REC_1"/>
    <property type="match status" value="1"/>
</dbReference>
<evidence type="ECO:0000256" key="10">
    <source>
        <dbReference type="ARBA" id="ARBA00068717"/>
    </source>
</evidence>
<organism evidence="12">
    <name type="scientific">Heliothis virescens</name>
    <name type="common">Tobacco budworm moth</name>
    <dbReference type="NCBI Taxonomy" id="7102"/>
    <lineage>
        <taxon>Eukaryota</taxon>
        <taxon>Metazoa</taxon>
        <taxon>Ecdysozoa</taxon>
        <taxon>Arthropoda</taxon>
        <taxon>Hexapoda</taxon>
        <taxon>Insecta</taxon>
        <taxon>Pterygota</taxon>
        <taxon>Neoptera</taxon>
        <taxon>Endopterygota</taxon>
        <taxon>Lepidoptera</taxon>
        <taxon>Glossata</taxon>
        <taxon>Ditrysia</taxon>
        <taxon>Noctuoidea</taxon>
        <taxon>Noctuidae</taxon>
        <taxon>Heliothinae</taxon>
        <taxon>Heliothis</taxon>
    </lineage>
</organism>
<evidence type="ECO:0000256" key="8">
    <source>
        <dbReference type="ARBA" id="ARBA00023136"/>
    </source>
</evidence>
<keyword evidence="5" id="KW-1133">Transmembrane helix</keyword>
<evidence type="ECO:0000256" key="9">
    <source>
        <dbReference type="ARBA" id="ARBA00059620"/>
    </source>
</evidence>
<evidence type="ECO:0000256" key="2">
    <source>
        <dbReference type="ARBA" id="ARBA00006484"/>
    </source>
</evidence>
<keyword evidence="6" id="KW-0560">Oxidoreductase</keyword>
<keyword evidence="3" id="KW-0812">Transmembrane</keyword>
<keyword evidence="8" id="KW-0472">Membrane</keyword>
<dbReference type="PANTHER" id="PTHR24322">
    <property type="entry name" value="PKSB"/>
    <property type="match status" value="1"/>
</dbReference>
<dbReference type="InterPro" id="IPR002347">
    <property type="entry name" value="SDR_fam"/>
</dbReference>
<comment type="subcellular location">
    <subcellularLocation>
        <location evidence="1">Membrane</location>
        <topology evidence="1">Multi-pass membrane protein</topology>
    </subcellularLocation>
</comment>
<comment type="caution">
    <text evidence="12">The sequence shown here is derived from an EMBL/GenBank/DDBJ whole genome shotgun (WGS) entry which is preliminary data.</text>
</comment>
<protein>
    <recommendedName>
        <fullName evidence="10">Short-chain dehydrogenase/reductase 3</fullName>
    </recommendedName>
    <alternativeName>
        <fullName evidence="11">Retinal short-chain dehydrogenase/reductase 1</fullName>
    </alternativeName>
</protein>
<comment type="similarity">
    <text evidence="2">Belongs to the short-chain dehydrogenases/reductases (SDR) family.</text>
</comment>
<dbReference type="Gene3D" id="3.40.50.720">
    <property type="entry name" value="NAD(P)-binding Rossmann-like Domain"/>
    <property type="match status" value="1"/>
</dbReference>
<dbReference type="InterPro" id="IPR036291">
    <property type="entry name" value="NAD(P)-bd_dom_sf"/>
</dbReference>
<evidence type="ECO:0000256" key="1">
    <source>
        <dbReference type="ARBA" id="ARBA00004141"/>
    </source>
</evidence>
<sequence length="338" mass="38042">MHRKNIFVRFVGSLARKFRVLEEVWILPWWGSGGLAAVPLWTIDTLVLLVKLCSTITVAALRVLIPPAMKSLHGETILVTGAGHGVGRELAIQFAELGATVICWDNDARRNNAVVDEIRLRDGECYGYTIDVTAREQVTALALRMRRQLTDVSMVVSNAGVLSCAPISHVRHDAVMKLIETNLLAHFWVIQAFLPSMIERRHGHIVAINSSAGLMPCADMIPYCAAKFGLRGLMDSITEELRLDTWTKNINTTSVYLATVATGMYPPPSHRFTAWYSEITAKQAAETIIQGVRKNHRNVSIPSFMKFLIDLNNLMPYRIRVIFTDFFNIRHRGWFCFC</sequence>
<evidence type="ECO:0000256" key="7">
    <source>
        <dbReference type="ARBA" id="ARBA00023098"/>
    </source>
</evidence>
<proteinExistence type="inferred from homology"/>
<evidence type="ECO:0000313" key="12">
    <source>
        <dbReference type="EMBL" id="PCG75025.1"/>
    </source>
</evidence>
<evidence type="ECO:0000256" key="3">
    <source>
        <dbReference type="ARBA" id="ARBA00022692"/>
    </source>
</evidence>
<dbReference type="STRING" id="7102.A0A2A4JSK3"/>
<dbReference type="AlphaFoldDB" id="A0A2A4JSK3"/>
<dbReference type="EMBL" id="NWSH01000650">
    <property type="protein sequence ID" value="PCG75025.1"/>
    <property type="molecule type" value="Genomic_DNA"/>
</dbReference>
<dbReference type="InterPro" id="IPR010916">
    <property type="entry name" value="TonB_box_CS"/>
</dbReference>
<name>A0A2A4JSK3_HELVI</name>